<organism evidence="2 3">
    <name type="scientific">Ophiocordyceps camponoti-rufipedis</name>
    <dbReference type="NCBI Taxonomy" id="2004952"/>
    <lineage>
        <taxon>Eukaryota</taxon>
        <taxon>Fungi</taxon>
        <taxon>Dikarya</taxon>
        <taxon>Ascomycota</taxon>
        <taxon>Pezizomycotina</taxon>
        <taxon>Sordariomycetes</taxon>
        <taxon>Hypocreomycetidae</taxon>
        <taxon>Hypocreales</taxon>
        <taxon>Ophiocordycipitaceae</taxon>
        <taxon>Ophiocordyceps</taxon>
    </lineage>
</organism>
<feature type="compositionally biased region" description="Low complexity" evidence="1">
    <location>
        <begin position="48"/>
        <end position="58"/>
    </location>
</feature>
<keyword evidence="3" id="KW-1185">Reference proteome</keyword>
<evidence type="ECO:0000313" key="3">
    <source>
        <dbReference type="Proteomes" id="UP000226431"/>
    </source>
</evidence>
<dbReference type="OrthoDB" id="5378975at2759"/>
<evidence type="ECO:0000256" key="1">
    <source>
        <dbReference type="SAM" id="MobiDB-lite"/>
    </source>
</evidence>
<feature type="compositionally biased region" description="Acidic residues" evidence="1">
    <location>
        <begin position="97"/>
        <end position="139"/>
    </location>
</feature>
<comment type="caution">
    <text evidence="2">The sequence shown here is derived from an EMBL/GenBank/DDBJ whole genome shotgun (WGS) entry which is preliminary data.</text>
</comment>
<feature type="compositionally biased region" description="Basic and acidic residues" evidence="1">
    <location>
        <begin position="275"/>
        <end position="289"/>
    </location>
</feature>
<proteinExistence type="predicted"/>
<feature type="compositionally biased region" description="Polar residues" evidence="1">
    <location>
        <begin position="290"/>
        <end position="302"/>
    </location>
</feature>
<feature type="region of interest" description="Disordered" evidence="1">
    <location>
        <begin position="263"/>
        <end position="317"/>
    </location>
</feature>
<dbReference type="STRING" id="2004952.A0A2C5YNR9"/>
<gene>
    <name evidence="2" type="ORF">CDD80_3971</name>
</gene>
<sequence>MSAAPVHHSCESSDEDDQFTDAHSGPASPRLGSPTPRVSTVADESPGAETSSANASEATHVDDDDPETPPATIRNKTFPTMRDGSDEESGSPSPESPEADGTTEADDAEVEDQAAADDFGDDFDDFAEGEQDGDFDDFSEGFQQPPPAATAAQPQPVTLPFPIPDFQGLSPEEVVSSTEPYLSALFPPEDLDYTTLPPLPKDMSVFSTPRAAPLWSQLVAPPPLAPPDWIRSRTRRLFLVSLGVPVDLDEILPASKQKKLILPSLSAPSNSPRNSGDHRSASRHRHDDANASSTSVDSQGKRTTPRSRKGPPPQPELDLVAARYLCSTTDEALNGMTDEELKEHVHKLESMQDAAQELLEYWKQRTDEKIGDRETFEGVIENLVKHARKVRK</sequence>
<dbReference type="InterPro" id="IPR031355">
    <property type="entry name" value="YBL010C/LAA2-like"/>
</dbReference>
<dbReference type="Proteomes" id="UP000226431">
    <property type="component" value="Unassembled WGS sequence"/>
</dbReference>
<feature type="region of interest" description="Disordered" evidence="1">
    <location>
        <begin position="1"/>
        <end position="170"/>
    </location>
</feature>
<reference evidence="2 3" key="1">
    <citation type="submission" date="2017-06" db="EMBL/GenBank/DDBJ databases">
        <title>Ant-infecting Ophiocordyceps genomes reveal a high diversity of potential behavioral manipulation genes and a possible major role for enterotoxins.</title>
        <authorList>
            <person name="De Bekker C."/>
            <person name="Evans H.C."/>
            <person name="Brachmann A."/>
            <person name="Hughes D.P."/>
        </authorList>
    </citation>
    <scope>NUCLEOTIDE SEQUENCE [LARGE SCALE GENOMIC DNA]</scope>
    <source>
        <strain evidence="2 3">Map16</strain>
    </source>
</reference>
<dbReference type="Pfam" id="PF17104">
    <property type="entry name" value="YBL010C_LAA2"/>
    <property type="match status" value="1"/>
</dbReference>
<dbReference type="AlphaFoldDB" id="A0A2C5YNR9"/>
<dbReference type="PANTHER" id="PTHR38698">
    <property type="entry name" value="EXPRESSED PROTEIN"/>
    <property type="match status" value="1"/>
</dbReference>
<accession>A0A2C5YNR9</accession>
<protein>
    <submittedName>
        <fullName evidence="2">Uncharacterized protein</fullName>
    </submittedName>
</protein>
<dbReference type="PANTHER" id="PTHR38698:SF1">
    <property type="entry name" value="FUNGAL PROTEIN"/>
    <property type="match status" value="1"/>
</dbReference>
<name>A0A2C5YNR9_9HYPO</name>
<dbReference type="EMBL" id="NJES01000036">
    <property type="protein sequence ID" value="PHH79728.1"/>
    <property type="molecule type" value="Genomic_DNA"/>
</dbReference>
<evidence type="ECO:0000313" key="2">
    <source>
        <dbReference type="EMBL" id="PHH79728.1"/>
    </source>
</evidence>